<proteinExistence type="predicted"/>
<feature type="coiled-coil region" evidence="1">
    <location>
        <begin position="2"/>
        <end position="36"/>
    </location>
</feature>
<sequence>MNRTKELNVDNMASQYKRLLREKARLEALIRIEKLKEKACRQQLK</sequence>
<evidence type="ECO:0000313" key="2">
    <source>
        <dbReference type="EMBL" id="CAB4133813.1"/>
    </source>
</evidence>
<keyword evidence="1" id="KW-0175">Coiled coil</keyword>
<accession>A0A6J5LKD6</accession>
<protein>
    <submittedName>
        <fullName evidence="2">Uncharacterized protein</fullName>
    </submittedName>
</protein>
<evidence type="ECO:0000256" key="1">
    <source>
        <dbReference type="SAM" id="Coils"/>
    </source>
</evidence>
<dbReference type="EMBL" id="LR796277">
    <property type="protein sequence ID" value="CAB4133813.1"/>
    <property type="molecule type" value="Genomic_DNA"/>
</dbReference>
<name>A0A6J5LKD6_9CAUD</name>
<organism evidence="2">
    <name type="scientific">uncultured Caudovirales phage</name>
    <dbReference type="NCBI Taxonomy" id="2100421"/>
    <lineage>
        <taxon>Viruses</taxon>
        <taxon>Duplodnaviria</taxon>
        <taxon>Heunggongvirae</taxon>
        <taxon>Uroviricota</taxon>
        <taxon>Caudoviricetes</taxon>
        <taxon>Peduoviridae</taxon>
        <taxon>Maltschvirus</taxon>
        <taxon>Maltschvirus maltsch</taxon>
    </lineage>
</organism>
<reference evidence="2" key="1">
    <citation type="submission" date="2020-04" db="EMBL/GenBank/DDBJ databases">
        <authorList>
            <person name="Chiriac C."/>
            <person name="Salcher M."/>
            <person name="Ghai R."/>
            <person name="Kavagutti S V."/>
        </authorList>
    </citation>
    <scope>NUCLEOTIDE SEQUENCE</scope>
</reference>
<gene>
    <name evidence="2" type="ORF">UFOVP264_29</name>
</gene>